<evidence type="ECO:0000313" key="14">
    <source>
        <dbReference type="EMBL" id="RGY04853.1"/>
    </source>
</evidence>
<gene>
    <name evidence="13" type="ORF">DWW24_05175</name>
    <name evidence="12" type="ORF">DWW57_10285</name>
    <name evidence="14" type="ORF">DXA53_14175</name>
    <name evidence="10" type="ORF">L0P03_09765</name>
    <name evidence="11" type="ORF">PN645_14430</name>
</gene>
<organism evidence="14 17">
    <name type="scientific">Odoribacter splanchnicus</name>
    <dbReference type="NCBI Taxonomy" id="28118"/>
    <lineage>
        <taxon>Bacteria</taxon>
        <taxon>Pseudomonadati</taxon>
        <taxon>Bacteroidota</taxon>
        <taxon>Bacteroidia</taxon>
        <taxon>Bacteroidales</taxon>
        <taxon>Odoribacteraceae</taxon>
        <taxon>Odoribacter</taxon>
    </lineage>
</organism>
<evidence type="ECO:0000256" key="7">
    <source>
        <dbReference type="ARBA" id="ARBA00033354"/>
    </source>
</evidence>
<dbReference type="CDD" id="cd00561">
    <property type="entry name" value="CobA_ACA"/>
    <property type="match status" value="1"/>
</dbReference>
<evidence type="ECO:0000256" key="9">
    <source>
        <dbReference type="ARBA" id="ARBA00048692"/>
    </source>
</evidence>
<dbReference type="OMA" id="HAMGEGF"/>
<dbReference type="PANTHER" id="PTHR46638:SF1">
    <property type="entry name" value="CORRINOID ADENOSYLTRANSFERASE"/>
    <property type="match status" value="1"/>
</dbReference>
<evidence type="ECO:0000313" key="17">
    <source>
        <dbReference type="Proteomes" id="UP000284434"/>
    </source>
</evidence>
<comment type="similarity">
    <text evidence="2">Belongs to the Cob(I)alamin adenosyltransferase family.</text>
</comment>
<evidence type="ECO:0000256" key="1">
    <source>
        <dbReference type="ARBA" id="ARBA00005121"/>
    </source>
</evidence>
<sequence>METKGYLQVYTGNGKGKTTAAFGLAVRALCAGKRVFIGQFVKSMKYNETRLEACFPGRLAVRQFGRGCFLDHRPEDEDVRLVQEGLRECAAILASGEWDLVILDELTIAVYFGLLSDKEILEVIGLRDTGTEVVITGRYASEALLALADLVTEMREVKHYYTRGVLSRDGFDH</sequence>
<dbReference type="EMBL" id="QRYW01000008">
    <property type="protein sequence ID" value="RGV28626.1"/>
    <property type="molecule type" value="Genomic_DNA"/>
</dbReference>
<comment type="catalytic activity">
    <reaction evidence="9">
        <text>2 cob(II)alamin + reduced [electron-transfer flavoprotein] + 2 ATP = 2 adenosylcob(III)alamin + 2 triphosphate + oxidized [electron-transfer flavoprotein] + 3 H(+)</text>
        <dbReference type="Rhea" id="RHEA:28671"/>
        <dbReference type="Rhea" id="RHEA-COMP:10685"/>
        <dbReference type="Rhea" id="RHEA-COMP:10686"/>
        <dbReference type="ChEBI" id="CHEBI:15378"/>
        <dbReference type="ChEBI" id="CHEBI:16304"/>
        <dbReference type="ChEBI" id="CHEBI:18036"/>
        <dbReference type="ChEBI" id="CHEBI:18408"/>
        <dbReference type="ChEBI" id="CHEBI:30616"/>
        <dbReference type="ChEBI" id="CHEBI:57692"/>
        <dbReference type="ChEBI" id="CHEBI:58307"/>
        <dbReference type="EC" id="2.5.1.17"/>
    </reaction>
</comment>
<dbReference type="Gene3D" id="3.40.50.300">
    <property type="entry name" value="P-loop containing nucleotide triphosphate hydrolases"/>
    <property type="match status" value="1"/>
</dbReference>
<dbReference type="AlphaFoldDB" id="A0A3D1UMS9"/>
<dbReference type="PANTHER" id="PTHR46638">
    <property type="entry name" value="CORRINOID ADENOSYLTRANSFERASE"/>
    <property type="match status" value="1"/>
</dbReference>
<reference evidence="10" key="2">
    <citation type="submission" date="2022-01" db="EMBL/GenBank/DDBJ databases">
        <title>Collection of gut derived symbiotic bacterial strains cultured from healthy donors.</title>
        <authorList>
            <person name="Lin H."/>
            <person name="Kohout C."/>
            <person name="Waligurski E."/>
            <person name="Pamer E.G."/>
        </authorList>
    </citation>
    <scope>NUCLEOTIDE SEQUENCE</scope>
    <source>
        <strain evidence="10">DFI.1.149</strain>
    </source>
</reference>
<evidence type="ECO:0000313" key="16">
    <source>
        <dbReference type="Proteomes" id="UP000284243"/>
    </source>
</evidence>
<reference evidence="11" key="3">
    <citation type="submission" date="2023-01" db="EMBL/GenBank/DDBJ databases">
        <title>Human gut microbiome strain richness.</title>
        <authorList>
            <person name="Chen-Liaw A."/>
        </authorList>
    </citation>
    <scope>NUCLEOTIDE SEQUENCE</scope>
    <source>
        <strain evidence="11">RTP21484st1_B7_RTP21484_190118</strain>
    </source>
</reference>
<evidence type="ECO:0000256" key="2">
    <source>
        <dbReference type="ARBA" id="ARBA00007487"/>
    </source>
</evidence>
<evidence type="ECO:0000256" key="3">
    <source>
        <dbReference type="ARBA" id="ARBA00012454"/>
    </source>
</evidence>
<dbReference type="EMBL" id="QRYC01000012">
    <property type="protein sequence ID" value="RGU56135.1"/>
    <property type="molecule type" value="Genomic_DNA"/>
</dbReference>
<dbReference type="NCBIfam" id="NF004637">
    <property type="entry name" value="PRK05986.1"/>
    <property type="match status" value="1"/>
</dbReference>
<dbReference type="Proteomes" id="UP001212263">
    <property type="component" value="Unassembled WGS sequence"/>
</dbReference>
<evidence type="ECO:0000313" key="15">
    <source>
        <dbReference type="Proteomes" id="UP000283426"/>
    </source>
</evidence>
<dbReference type="GO" id="GO:0005524">
    <property type="term" value="F:ATP binding"/>
    <property type="evidence" value="ECO:0007669"/>
    <property type="project" value="InterPro"/>
</dbReference>
<comment type="caution">
    <text evidence="14">The sequence shown here is derived from an EMBL/GenBank/DDBJ whole genome shotgun (WGS) entry which is preliminary data.</text>
</comment>
<evidence type="ECO:0000256" key="5">
    <source>
        <dbReference type="ARBA" id="ARBA00031529"/>
    </source>
</evidence>
<dbReference type="EMBL" id="QSCO01000021">
    <property type="protein sequence ID" value="RGY04853.1"/>
    <property type="molecule type" value="Genomic_DNA"/>
</dbReference>
<dbReference type="SUPFAM" id="SSF52540">
    <property type="entry name" value="P-loop containing nucleoside triphosphate hydrolases"/>
    <property type="match status" value="1"/>
</dbReference>
<comment type="catalytic activity">
    <reaction evidence="8">
        <text>2 cob(II)yrinate a,c diamide + reduced [electron-transfer flavoprotein] + 2 ATP = 2 adenosylcob(III)yrinate a,c-diamide + 2 triphosphate + oxidized [electron-transfer flavoprotein] + 3 H(+)</text>
        <dbReference type="Rhea" id="RHEA:11528"/>
        <dbReference type="Rhea" id="RHEA-COMP:10685"/>
        <dbReference type="Rhea" id="RHEA-COMP:10686"/>
        <dbReference type="ChEBI" id="CHEBI:15378"/>
        <dbReference type="ChEBI" id="CHEBI:18036"/>
        <dbReference type="ChEBI" id="CHEBI:30616"/>
        <dbReference type="ChEBI" id="CHEBI:57692"/>
        <dbReference type="ChEBI" id="CHEBI:58307"/>
        <dbReference type="ChEBI" id="CHEBI:58503"/>
        <dbReference type="ChEBI" id="CHEBI:58537"/>
        <dbReference type="EC" id="2.5.1.17"/>
    </reaction>
</comment>
<dbReference type="Proteomes" id="UP000284243">
    <property type="component" value="Unassembled WGS sequence"/>
</dbReference>
<dbReference type="PIRSF" id="PIRSF015617">
    <property type="entry name" value="Adensltrnsf_CobA"/>
    <property type="match status" value="1"/>
</dbReference>
<evidence type="ECO:0000256" key="6">
    <source>
        <dbReference type="ARBA" id="ARBA00033334"/>
    </source>
</evidence>
<dbReference type="Proteomes" id="UP000283426">
    <property type="component" value="Unassembled WGS sequence"/>
</dbReference>
<dbReference type="InterPro" id="IPR027417">
    <property type="entry name" value="P-loop_NTPase"/>
</dbReference>
<comment type="pathway">
    <text evidence="1">Cofactor biosynthesis; adenosylcobalamin biosynthesis; adenosylcobalamin from cob(II)yrinate a,c-diamide: step 2/7.</text>
</comment>
<dbReference type="GO" id="GO:0008817">
    <property type="term" value="F:corrinoid adenosyltransferase activity"/>
    <property type="evidence" value="ECO:0007669"/>
    <property type="project" value="UniProtKB-EC"/>
</dbReference>
<dbReference type="EMBL" id="JAKNDN010000017">
    <property type="protein sequence ID" value="MCG4960135.1"/>
    <property type="molecule type" value="Genomic_DNA"/>
</dbReference>
<evidence type="ECO:0000313" key="13">
    <source>
        <dbReference type="EMBL" id="RGV28626.1"/>
    </source>
</evidence>
<evidence type="ECO:0000313" key="10">
    <source>
        <dbReference type="EMBL" id="MCG4960135.1"/>
    </source>
</evidence>
<dbReference type="GeneID" id="61275280"/>
<name>A0A3D1UMS9_9BACT</name>
<evidence type="ECO:0000256" key="8">
    <source>
        <dbReference type="ARBA" id="ARBA00048555"/>
    </source>
</evidence>
<dbReference type="Pfam" id="PF02572">
    <property type="entry name" value="CobA_CobO_BtuR"/>
    <property type="match status" value="1"/>
</dbReference>
<protein>
    <recommendedName>
        <fullName evidence="3">corrinoid adenosyltransferase</fullName>
        <ecNumber evidence="3">2.5.1.17</ecNumber>
    </recommendedName>
    <alternativeName>
        <fullName evidence="5">Cob(II)alamin adenosyltransferase</fullName>
    </alternativeName>
    <alternativeName>
        <fullName evidence="7">Cob(II)yrinic acid a,c-diamide adenosyltransferase</fullName>
    </alternativeName>
    <alternativeName>
        <fullName evidence="6">Cobinamide/cobalamin adenosyltransferase</fullName>
    </alternativeName>
</protein>
<dbReference type="Proteomes" id="UP001199750">
    <property type="component" value="Unassembled WGS sequence"/>
</dbReference>
<dbReference type="Proteomes" id="UP000284434">
    <property type="component" value="Unassembled WGS sequence"/>
</dbReference>
<keyword evidence="14" id="KW-0808">Transferase</keyword>
<evidence type="ECO:0000313" key="12">
    <source>
        <dbReference type="EMBL" id="RGU56135.1"/>
    </source>
</evidence>
<evidence type="ECO:0000256" key="4">
    <source>
        <dbReference type="ARBA" id="ARBA00024929"/>
    </source>
</evidence>
<dbReference type="InterPro" id="IPR003724">
    <property type="entry name" value="CblAdoTrfase_CobA"/>
</dbReference>
<dbReference type="EMBL" id="JAQMRD010000021">
    <property type="protein sequence ID" value="MDB9224194.1"/>
    <property type="molecule type" value="Genomic_DNA"/>
</dbReference>
<dbReference type="EC" id="2.5.1.17" evidence="3"/>
<dbReference type="RefSeq" id="WP_013612248.1">
    <property type="nucleotide sequence ID" value="NZ_JABWDG010000001.1"/>
</dbReference>
<proteinExistence type="inferred from homology"/>
<accession>A0A3D1UMS9</accession>
<comment type="function">
    <text evidence="4">Required for both de novo synthesis of the corrin ring for the assimilation of exogenous corrinoids. Participates in the adenosylation of a variety of incomplete and complete corrinoids.</text>
</comment>
<dbReference type="GO" id="GO:0009236">
    <property type="term" value="P:cobalamin biosynthetic process"/>
    <property type="evidence" value="ECO:0007669"/>
    <property type="project" value="InterPro"/>
</dbReference>
<reference evidence="15 16" key="1">
    <citation type="submission" date="2018-08" db="EMBL/GenBank/DDBJ databases">
        <title>A genome reference for cultivated species of the human gut microbiota.</title>
        <authorList>
            <person name="Zou Y."/>
            <person name="Xue W."/>
            <person name="Luo G."/>
        </authorList>
    </citation>
    <scope>NUCLEOTIDE SEQUENCE [LARGE SCALE GENOMIC DNA]</scope>
    <source>
        <strain evidence="13 15">AF14-6AC</strain>
        <strain evidence="12 16">AF16-14</strain>
        <strain evidence="14 17">OF03-11</strain>
    </source>
</reference>
<evidence type="ECO:0000313" key="11">
    <source>
        <dbReference type="EMBL" id="MDB9224194.1"/>
    </source>
</evidence>